<name>A0AAD9HKZ3_9PEZI</name>
<evidence type="ECO:0000313" key="4">
    <source>
        <dbReference type="Proteomes" id="UP001232148"/>
    </source>
</evidence>
<dbReference type="GO" id="GO:0005634">
    <property type="term" value="C:nucleus"/>
    <property type="evidence" value="ECO:0007669"/>
    <property type="project" value="UniProtKB-SubCell"/>
</dbReference>
<protein>
    <submittedName>
        <fullName evidence="3">C6 zinc finger domain-containing protein</fullName>
    </submittedName>
</protein>
<accession>A0AAD9HKZ3</accession>
<gene>
    <name evidence="3" type="ORF">LX32DRAFT_558225</name>
</gene>
<dbReference type="AlphaFoldDB" id="A0AAD9HKZ3"/>
<proteinExistence type="predicted"/>
<keyword evidence="4" id="KW-1185">Reference proteome</keyword>
<dbReference type="InterPro" id="IPR021858">
    <property type="entry name" value="Fun_TF"/>
</dbReference>
<dbReference type="PANTHER" id="PTHR37534">
    <property type="entry name" value="TRANSCRIPTIONAL ACTIVATOR PROTEIN UGA3"/>
    <property type="match status" value="1"/>
</dbReference>
<dbReference type="EMBL" id="MU842847">
    <property type="protein sequence ID" value="KAK2030758.1"/>
    <property type="molecule type" value="Genomic_DNA"/>
</dbReference>
<comment type="subcellular location">
    <subcellularLocation>
        <location evidence="1">Nucleus</location>
    </subcellularLocation>
</comment>
<keyword evidence="2" id="KW-0539">Nucleus</keyword>
<comment type="caution">
    <text evidence="3">The sequence shown here is derived from an EMBL/GenBank/DDBJ whole genome shotgun (WGS) entry which is preliminary data.</text>
</comment>
<dbReference type="PANTHER" id="PTHR37534:SF46">
    <property type="entry name" value="ZN(II)2CYS6 TRANSCRIPTION FACTOR (EUROFUNG)"/>
    <property type="match status" value="1"/>
</dbReference>
<dbReference type="Pfam" id="PF11951">
    <property type="entry name" value="Fungal_trans_2"/>
    <property type="match status" value="1"/>
</dbReference>
<evidence type="ECO:0000256" key="1">
    <source>
        <dbReference type="ARBA" id="ARBA00004123"/>
    </source>
</evidence>
<reference evidence="3" key="1">
    <citation type="submission" date="2021-06" db="EMBL/GenBank/DDBJ databases">
        <title>Comparative genomics, transcriptomics and evolutionary studies reveal genomic signatures of adaptation to plant cell wall in hemibiotrophic fungi.</title>
        <authorList>
            <consortium name="DOE Joint Genome Institute"/>
            <person name="Baroncelli R."/>
            <person name="Diaz J.F."/>
            <person name="Benocci T."/>
            <person name="Peng M."/>
            <person name="Battaglia E."/>
            <person name="Haridas S."/>
            <person name="Andreopoulos W."/>
            <person name="Labutti K."/>
            <person name="Pangilinan J."/>
            <person name="Floch G.L."/>
            <person name="Makela M.R."/>
            <person name="Henrissat B."/>
            <person name="Grigoriev I.V."/>
            <person name="Crouch J.A."/>
            <person name="De Vries R.P."/>
            <person name="Sukno S.A."/>
            <person name="Thon M.R."/>
        </authorList>
    </citation>
    <scope>NUCLEOTIDE SEQUENCE</scope>
    <source>
        <strain evidence="3">MAFF235873</strain>
    </source>
</reference>
<dbReference type="Proteomes" id="UP001232148">
    <property type="component" value="Unassembled WGS sequence"/>
</dbReference>
<organism evidence="3 4">
    <name type="scientific">Colletotrichum zoysiae</name>
    <dbReference type="NCBI Taxonomy" id="1216348"/>
    <lineage>
        <taxon>Eukaryota</taxon>
        <taxon>Fungi</taxon>
        <taxon>Dikarya</taxon>
        <taxon>Ascomycota</taxon>
        <taxon>Pezizomycotina</taxon>
        <taxon>Sordariomycetes</taxon>
        <taxon>Hypocreomycetidae</taxon>
        <taxon>Glomerellales</taxon>
        <taxon>Glomerellaceae</taxon>
        <taxon>Colletotrichum</taxon>
        <taxon>Colletotrichum graminicola species complex</taxon>
    </lineage>
</organism>
<sequence>MPPLRASLGFGTMSQLDEFSRPSFEQYLAVTSGLLVRGRTSEGNPFINYVLPLAASDDLIMDCVLAIGGAHKSVLDAKNRQLEVVARGHYARILAGLRKVLAGRAGSTFGSAGEDKQVYMVLILLLLCVLEGVQGDVNGAVHHHLRAARQYAAPLAARSRGPSPHKLRYIHGFLLEIYAVFALEFSITPRGILQDQPFELDPFLESLAFLGEYKSCGFMLGFGHGLFGMIPEISKLVEARRAENLDEGASSSLYHSYRSLVSKLDSWDEYADILEENCLSPRYEQATAANIYRNALIIYLHGAFHDNLMDEPELMAEIELRIDKMLPLCWAFYSGSSPLRRMMLWPVSVLASCCSKRHHIEAFRYGLNINPQAPGAVRATARVVRLLWEDEDPRAFGPRGLDWIMKKHGISFSMC</sequence>
<evidence type="ECO:0000256" key="2">
    <source>
        <dbReference type="ARBA" id="ARBA00023242"/>
    </source>
</evidence>
<evidence type="ECO:0000313" key="3">
    <source>
        <dbReference type="EMBL" id="KAK2030758.1"/>
    </source>
</evidence>